<accession>A0A0F7ZPV4</accession>
<sequence>MSLGRGDIEAKGYSESDRSPSSSQQGPSSFSGRWDRNGSRDDHASHYPQTRGASGVSGGSAPQTEYTVGDEALFTTMPHRKAQSMSNQQLPRSAYGHSEPDMPDARRPFHRTPTGLSVKQMRQAEKYEVDLEGGLDITFNAEVNSHDPAGITVPYRLLVPRLQYEYDPAEDDLAQKAESGGAGGFKRLLSFRKKSGASRGAEAEDDAESDEDEEYPIR</sequence>
<keyword evidence="3" id="KW-1185">Reference proteome</keyword>
<feature type="compositionally biased region" description="Acidic residues" evidence="1">
    <location>
        <begin position="203"/>
        <end position="218"/>
    </location>
</feature>
<name>A0A0F7ZPV4_9HYPO</name>
<feature type="compositionally biased region" description="Basic and acidic residues" evidence="1">
    <location>
        <begin position="98"/>
        <end position="107"/>
    </location>
</feature>
<evidence type="ECO:0000313" key="3">
    <source>
        <dbReference type="Proteomes" id="UP000054481"/>
    </source>
</evidence>
<gene>
    <name evidence="2" type="ORF">HIM_04611</name>
</gene>
<feature type="compositionally biased region" description="Basic and acidic residues" evidence="1">
    <location>
        <begin position="1"/>
        <end position="18"/>
    </location>
</feature>
<evidence type="ECO:0000256" key="1">
    <source>
        <dbReference type="SAM" id="MobiDB-lite"/>
    </source>
</evidence>
<feature type="region of interest" description="Disordered" evidence="1">
    <location>
        <begin position="194"/>
        <end position="218"/>
    </location>
</feature>
<feature type="region of interest" description="Disordered" evidence="1">
    <location>
        <begin position="1"/>
        <end position="107"/>
    </location>
</feature>
<dbReference type="EMBL" id="KQ030513">
    <property type="protein sequence ID" value="KJZ76155.1"/>
    <property type="molecule type" value="Genomic_DNA"/>
</dbReference>
<dbReference type="OrthoDB" id="10564558at2759"/>
<evidence type="ECO:0000313" key="2">
    <source>
        <dbReference type="EMBL" id="KJZ76155.1"/>
    </source>
</evidence>
<organism evidence="2 3">
    <name type="scientific">Hirsutella minnesotensis 3608</name>
    <dbReference type="NCBI Taxonomy" id="1043627"/>
    <lineage>
        <taxon>Eukaryota</taxon>
        <taxon>Fungi</taxon>
        <taxon>Dikarya</taxon>
        <taxon>Ascomycota</taxon>
        <taxon>Pezizomycotina</taxon>
        <taxon>Sordariomycetes</taxon>
        <taxon>Hypocreomycetidae</taxon>
        <taxon>Hypocreales</taxon>
        <taxon>Ophiocordycipitaceae</taxon>
        <taxon>Hirsutella</taxon>
    </lineage>
</organism>
<reference evidence="2 3" key="1">
    <citation type="journal article" date="2014" name="Genome Biol. Evol.">
        <title>Comparative genomics and transcriptomics analyses reveal divergent lifestyle features of nematode endoparasitic fungus Hirsutella minnesotensis.</title>
        <authorList>
            <person name="Lai Y."/>
            <person name="Liu K."/>
            <person name="Zhang X."/>
            <person name="Zhang X."/>
            <person name="Li K."/>
            <person name="Wang N."/>
            <person name="Shu C."/>
            <person name="Wu Y."/>
            <person name="Wang C."/>
            <person name="Bushley K.E."/>
            <person name="Xiang M."/>
            <person name="Liu X."/>
        </authorList>
    </citation>
    <scope>NUCLEOTIDE SEQUENCE [LARGE SCALE GENOMIC DNA]</scope>
    <source>
        <strain evidence="2 3">3608</strain>
    </source>
</reference>
<protein>
    <submittedName>
        <fullName evidence="2">Uncharacterized protein</fullName>
    </submittedName>
</protein>
<feature type="compositionally biased region" description="Basic and acidic residues" evidence="1">
    <location>
        <begin position="33"/>
        <end position="45"/>
    </location>
</feature>
<feature type="compositionally biased region" description="Low complexity" evidence="1">
    <location>
        <begin position="19"/>
        <end position="32"/>
    </location>
</feature>
<dbReference type="AlphaFoldDB" id="A0A0F7ZPV4"/>
<dbReference type="Proteomes" id="UP000054481">
    <property type="component" value="Unassembled WGS sequence"/>
</dbReference>
<proteinExistence type="predicted"/>